<dbReference type="OMA" id="NSTWMAL"/>
<gene>
    <name evidence="11" type="ORF">CLAFUR5_11412</name>
</gene>
<protein>
    <submittedName>
        <fullName evidence="11">Multicopper oxidase CTB12</fullName>
    </submittedName>
</protein>
<evidence type="ECO:0000256" key="4">
    <source>
        <dbReference type="ARBA" id="ARBA00023002"/>
    </source>
</evidence>
<evidence type="ECO:0000256" key="7">
    <source>
        <dbReference type="SAM" id="SignalP"/>
    </source>
</evidence>
<evidence type="ECO:0000259" key="9">
    <source>
        <dbReference type="Pfam" id="PF07731"/>
    </source>
</evidence>
<dbReference type="InterPro" id="IPR008972">
    <property type="entry name" value="Cupredoxin"/>
</dbReference>
<reference evidence="11" key="1">
    <citation type="submission" date="2021-12" db="EMBL/GenBank/DDBJ databases">
        <authorList>
            <person name="Zaccaron A."/>
            <person name="Stergiopoulos I."/>
        </authorList>
    </citation>
    <scope>NUCLEOTIDE SEQUENCE</scope>
    <source>
        <strain evidence="11">Race5_Kim</strain>
    </source>
</reference>
<dbReference type="KEGG" id="ffu:CLAFUR5_11412"/>
<evidence type="ECO:0000259" key="8">
    <source>
        <dbReference type="Pfam" id="PF00394"/>
    </source>
</evidence>
<dbReference type="PANTHER" id="PTHR11709:SF488">
    <property type="entry name" value="LACCASE-RELATED"/>
    <property type="match status" value="1"/>
</dbReference>
<proteinExistence type="inferred from homology"/>
<dbReference type="GO" id="GO:0005507">
    <property type="term" value="F:copper ion binding"/>
    <property type="evidence" value="ECO:0007669"/>
    <property type="project" value="InterPro"/>
</dbReference>
<evidence type="ECO:0000256" key="6">
    <source>
        <dbReference type="ARBA" id="ARBA00023180"/>
    </source>
</evidence>
<dbReference type="Proteomes" id="UP000756132">
    <property type="component" value="Chromosome 8"/>
</dbReference>
<dbReference type="PANTHER" id="PTHR11709">
    <property type="entry name" value="MULTI-COPPER OXIDASE"/>
    <property type="match status" value="1"/>
</dbReference>
<feature type="domain" description="Plastocyanin-like" evidence="8">
    <location>
        <begin position="174"/>
        <end position="363"/>
    </location>
</feature>
<dbReference type="OrthoDB" id="2121828at2759"/>
<evidence type="ECO:0000256" key="5">
    <source>
        <dbReference type="ARBA" id="ARBA00023008"/>
    </source>
</evidence>
<keyword evidence="5" id="KW-0186">Copper</keyword>
<organism evidence="11 12">
    <name type="scientific">Passalora fulva</name>
    <name type="common">Tomato leaf mold</name>
    <name type="synonym">Cladosporium fulvum</name>
    <dbReference type="NCBI Taxonomy" id="5499"/>
    <lineage>
        <taxon>Eukaryota</taxon>
        <taxon>Fungi</taxon>
        <taxon>Dikarya</taxon>
        <taxon>Ascomycota</taxon>
        <taxon>Pezizomycotina</taxon>
        <taxon>Dothideomycetes</taxon>
        <taxon>Dothideomycetidae</taxon>
        <taxon>Mycosphaerellales</taxon>
        <taxon>Mycosphaerellaceae</taxon>
        <taxon>Fulvia</taxon>
    </lineage>
</organism>
<evidence type="ECO:0000313" key="12">
    <source>
        <dbReference type="Proteomes" id="UP000756132"/>
    </source>
</evidence>
<feature type="signal peptide" evidence="7">
    <location>
        <begin position="1"/>
        <end position="21"/>
    </location>
</feature>
<keyword evidence="12" id="KW-1185">Reference proteome</keyword>
<dbReference type="InterPro" id="IPR011706">
    <property type="entry name" value="Cu-oxidase_C"/>
</dbReference>
<dbReference type="Pfam" id="PF07731">
    <property type="entry name" value="Cu-oxidase_2"/>
    <property type="match status" value="1"/>
</dbReference>
<dbReference type="Pfam" id="PF07732">
    <property type="entry name" value="Cu-oxidase_3"/>
    <property type="match status" value="1"/>
</dbReference>
<comment type="similarity">
    <text evidence="1">Belongs to the multicopper oxidase family.</text>
</comment>
<dbReference type="Gene3D" id="2.60.40.420">
    <property type="entry name" value="Cupredoxins - blue copper proteins"/>
    <property type="match status" value="3"/>
</dbReference>
<feature type="domain" description="Plastocyanin-like" evidence="9">
    <location>
        <begin position="465"/>
        <end position="591"/>
    </location>
</feature>
<dbReference type="Pfam" id="PF00394">
    <property type="entry name" value="Cu-oxidase"/>
    <property type="match status" value="1"/>
</dbReference>
<reference evidence="11" key="2">
    <citation type="journal article" date="2022" name="Microb. Genom.">
        <title>A chromosome-scale genome assembly of the tomato pathogen Cladosporium fulvum reveals a compartmentalized genome architecture and the presence of a dispensable chromosome.</title>
        <authorList>
            <person name="Zaccaron A.Z."/>
            <person name="Chen L.H."/>
            <person name="Samaras A."/>
            <person name="Stergiopoulos I."/>
        </authorList>
    </citation>
    <scope>NUCLEOTIDE SEQUENCE</scope>
    <source>
        <strain evidence="11">Race5_Kim</strain>
    </source>
</reference>
<keyword evidence="4" id="KW-0560">Oxidoreductase</keyword>
<evidence type="ECO:0000256" key="2">
    <source>
        <dbReference type="ARBA" id="ARBA00022723"/>
    </source>
</evidence>
<keyword evidence="2" id="KW-0479">Metal-binding</keyword>
<dbReference type="InterPro" id="IPR002355">
    <property type="entry name" value="Cu_oxidase_Cu_BS"/>
</dbReference>
<evidence type="ECO:0000256" key="1">
    <source>
        <dbReference type="ARBA" id="ARBA00010609"/>
    </source>
</evidence>
<dbReference type="EMBL" id="CP090170">
    <property type="protein sequence ID" value="UJO20936.1"/>
    <property type="molecule type" value="Genomic_DNA"/>
</dbReference>
<keyword evidence="6" id="KW-0325">Glycoprotein</keyword>
<accession>A0A9Q8USM4</accession>
<dbReference type="FunFam" id="2.60.40.420:FF:000036">
    <property type="entry name" value="L-ascorbate oxidase"/>
    <property type="match status" value="1"/>
</dbReference>
<evidence type="ECO:0000313" key="11">
    <source>
        <dbReference type="EMBL" id="UJO20936.1"/>
    </source>
</evidence>
<dbReference type="InterPro" id="IPR045087">
    <property type="entry name" value="Cu-oxidase_fam"/>
</dbReference>
<dbReference type="GeneID" id="71991290"/>
<feature type="domain" description="Plastocyanin-like" evidence="10">
    <location>
        <begin position="34"/>
        <end position="144"/>
    </location>
</feature>
<dbReference type="CDD" id="cd13898">
    <property type="entry name" value="CuRO_3_Abr2_like"/>
    <property type="match status" value="1"/>
</dbReference>
<dbReference type="InterPro" id="IPR001117">
    <property type="entry name" value="Cu-oxidase_2nd"/>
</dbReference>
<dbReference type="PROSITE" id="PS00080">
    <property type="entry name" value="MULTICOPPER_OXIDASE2"/>
    <property type="match status" value="1"/>
</dbReference>
<evidence type="ECO:0000256" key="3">
    <source>
        <dbReference type="ARBA" id="ARBA00022729"/>
    </source>
</evidence>
<name>A0A9Q8USM4_PASFU</name>
<dbReference type="RefSeq" id="XP_047765302.1">
    <property type="nucleotide sequence ID" value="XM_047910560.1"/>
</dbReference>
<dbReference type="PROSITE" id="PS00079">
    <property type="entry name" value="MULTICOPPER_OXIDASE1"/>
    <property type="match status" value="2"/>
</dbReference>
<dbReference type="GO" id="GO:0016491">
    <property type="term" value="F:oxidoreductase activity"/>
    <property type="evidence" value="ECO:0007669"/>
    <property type="project" value="UniProtKB-KW"/>
</dbReference>
<dbReference type="InterPro" id="IPR011707">
    <property type="entry name" value="Cu-oxidase-like_N"/>
</dbReference>
<keyword evidence="3 7" id="KW-0732">Signal</keyword>
<evidence type="ECO:0000259" key="10">
    <source>
        <dbReference type="Pfam" id="PF07732"/>
    </source>
</evidence>
<feature type="chain" id="PRO_5040245987" evidence="7">
    <location>
        <begin position="22"/>
        <end position="618"/>
    </location>
</feature>
<dbReference type="CDD" id="cd13850">
    <property type="entry name" value="CuRO_1_Abr2_like"/>
    <property type="match status" value="1"/>
</dbReference>
<dbReference type="AlphaFoldDB" id="A0A9Q8USM4"/>
<sequence length="618" mass="68607">MPARLLTRFLAFASLFRWAQAAVVPFELHLSHGEADPVGAGSRRVILINGTFVGPTLRLTQGDEAEITVRNYMREDTAVHFHGIAQASTPWSDGVPGLTQGMIKPGASFVYRWTAEEGGTYFYHTHVRAQMMDGMYGSIVIENAPQAKRPFALISNDTHERKSMLKAEKHMQTLLISDWTRFTSSEFTAVEAAANVDLACMDAITVNGIGSEYCLSIEELDSMTHPVVLSMLHDLGEKHLTNKGCIPPFPVFQGDFDLHLENLPDRAYKKCIPGINPKGNFSLDVDTSVGYAAITFINPGSLYPLQVSIDSHDLHIFAVDGHYVHPQTVDRILVNTGSRISVMIKLDQKPANYNIRIANDYLNQVLGAFAELAYDGTSKKAVDAIPKMDFAGRPLNQNITSWIPEHSRPFPDVKPARHADALFRLTLKKLGRPHGAYEWTLTGKERYHESLDDVKNPNDPLLLSAPSDIPESELLLRTSSEQWVDVVLVTLGPFAQAHPMHKHGNRIFLIGSGGGDFPWKSVDEAMTVLPEGTFNLENPPYLDTFNTIEIQGGDVNATWTMVRYEVSAPGAWLFHCHVQTHLSGGMGMIILDGVDNFPEVPMEYQEWNGFKQTAVGWV</sequence>
<dbReference type="SUPFAM" id="SSF49503">
    <property type="entry name" value="Cupredoxins"/>
    <property type="match status" value="3"/>
</dbReference>
<dbReference type="InterPro" id="IPR033138">
    <property type="entry name" value="Cu_oxidase_CS"/>
</dbReference>